<dbReference type="PROSITE" id="PS50851">
    <property type="entry name" value="CHEW"/>
    <property type="match status" value="1"/>
</dbReference>
<comment type="function">
    <text evidence="11">Involved in the transmission of sensory signals from the chemoreceptors to the flagellar motors. CheA is autophosphorylated; it can transfer its phosphate group to either CheB or CheY.</text>
</comment>
<name>A0A4Q0YNC0_9GAMM</name>
<feature type="compositionally biased region" description="Polar residues" evidence="13">
    <location>
        <begin position="253"/>
        <end position="269"/>
    </location>
</feature>
<keyword evidence="9" id="KW-0067">ATP-binding</keyword>
<evidence type="ECO:0000256" key="10">
    <source>
        <dbReference type="ARBA" id="ARBA00023012"/>
    </source>
</evidence>
<evidence type="ECO:0000256" key="13">
    <source>
        <dbReference type="SAM" id="MobiDB-lite"/>
    </source>
</evidence>
<organism evidence="17 18">
    <name type="scientific">Veronia nyctiphanis</name>
    <dbReference type="NCBI Taxonomy" id="1278244"/>
    <lineage>
        <taxon>Bacteria</taxon>
        <taxon>Pseudomonadati</taxon>
        <taxon>Pseudomonadota</taxon>
        <taxon>Gammaproteobacteria</taxon>
        <taxon>Vibrionales</taxon>
        <taxon>Vibrionaceae</taxon>
        <taxon>Veronia</taxon>
    </lineage>
</organism>
<evidence type="ECO:0000313" key="17">
    <source>
        <dbReference type="EMBL" id="RXJ72442.1"/>
    </source>
</evidence>
<dbReference type="FunFam" id="2.30.30.40:FF:000048">
    <property type="entry name" value="Chemotaxis protein CheA, putative"/>
    <property type="match status" value="1"/>
</dbReference>
<dbReference type="InterPro" id="IPR008207">
    <property type="entry name" value="Sig_transdc_His_kin_Hpt_dom"/>
</dbReference>
<comment type="catalytic activity">
    <reaction evidence="1">
        <text>ATP + protein L-histidine = ADP + protein N-phospho-L-histidine.</text>
        <dbReference type="EC" id="2.7.13.3"/>
    </reaction>
</comment>
<dbReference type="OrthoDB" id="9803176at2"/>
<dbReference type="Gene3D" id="2.30.30.40">
    <property type="entry name" value="SH3 Domains"/>
    <property type="match status" value="1"/>
</dbReference>
<dbReference type="PRINTS" id="PR00344">
    <property type="entry name" value="BCTRLSENSOR"/>
</dbReference>
<dbReference type="PANTHER" id="PTHR43395">
    <property type="entry name" value="SENSOR HISTIDINE KINASE CHEA"/>
    <property type="match status" value="1"/>
</dbReference>
<dbReference type="RefSeq" id="WP_129123021.1">
    <property type="nucleotide sequence ID" value="NZ_PEIB01000020.1"/>
</dbReference>
<dbReference type="Pfam" id="PF02518">
    <property type="entry name" value="HATPase_c"/>
    <property type="match status" value="1"/>
</dbReference>
<evidence type="ECO:0000256" key="7">
    <source>
        <dbReference type="ARBA" id="ARBA00022741"/>
    </source>
</evidence>
<dbReference type="GO" id="GO:0005737">
    <property type="term" value="C:cytoplasm"/>
    <property type="evidence" value="ECO:0007669"/>
    <property type="project" value="InterPro"/>
</dbReference>
<evidence type="ECO:0000256" key="8">
    <source>
        <dbReference type="ARBA" id="ARBA00022777"/>
    </source>
</evidence>
<feature type="region of interest" description="Disordered" evidence="13">
    <location>
        <begin position="245"/>
        <end position="303"/>
    </location>
</feature>
<sequence length="705" mass="77530">MALDMDQLRKIFYQECRENLETLEHELLALDPDSELDSEAINSIFRAAHSIKGGGATFNLNEISIFTHDMETLLDEAREGKRKLDAYSIDLLLKGGDCIHSMLVAYETDTDFDHELSASLTKQFEELLAGESHSDEDAASNASIDASVNEESLENSSGDWVILFKPEKDMFFTGNDPVRILREFFDLGADCTIECIADELVDFAELEPEMSYLSWRVTLEGHIDEASIHEIFEWVEDECELSITRESGGDSAPSCQESDVMPENQQSDSQHAEGAVTNDAPGKEAKAEVMTEAAASDTKRSKAPAKADAVSSIRVEIDKVDNLINLVGQLVITQSMLTELGQNFNENKLERLQLGLEQLLQNTKELQESVFNIRMLPISFAFNRFPRLVRDLSSQLGKSVDLVVEGEKTELDKTVLERITDPLVHLVRNAIDHGLEPPDVRKEKGKPEEGKVSLNAYHQGSSIIIEVNDDGAGLNKEKIWQKARDKGLLSADIQLSDVSDNQVHNLIFAPGFSTAEVISDVSGRGVGMDVVKRNIEELGGHIAVTSVPDEGSTFRISLPLTLAILDGQLVKLGDEVYVVPLISIIESLQIEPKRVKVATGGVELYRLRDENIPILRLKEEFGLGESGDLDHQLLCLVEAGGTRIGLLLDEMLGQQQVVIKSLESNYARVSGISGATILGDGSVALILDVQGLMTGFLNRVKDIAA</sequence>
<dbReference type="Gene3D" id="1.20.120.160">
    <property type="entry name" value="HPT domain"/>
    <property type="match status" value="1"/>
</dbReference>
<dbReference type="InterPro" id="IPR036641">
    <property type="entry name" value="HPT_dom_sf"/>
</dbReference>
<dbReference type="InterPro" id="IPR037006">
    <property type="entry name" value="CheA-like_homodim_sf"/>
</dbReference>
<evidence type="ECO:0000256" key="9">
    <source>
        <dbReference type="ARBA" id="ARBA00022840"/>
    </source>
</evidence>
<proteinExistence type="predicted"/>
<dbReference type="GO" id="GO:0000155">
    <property type="term" value="F:phosphorelay sensor kinase activity"/>
    <property type="evidence" value="ECO:0007669"/>
    <property type="project" value="InterPro"/>
</dbReference>
<evidence type="ECO:0000256" key="5">
    <source>
        <dbReference type="ARBA" id="ARBA00022553"/>
    </source>
</evidence>
<dbReference type="PROSITE" id="PS50894">
    <property type="entry name" value="HPT"/>
    <property type="match status" value="1"/>
</dbReference>
<evidence type="ECO:0000256" key="12">
    <source>
        <dbReference type="PROSITE-ProRule" id="PRU00110"/>
    </source>
</evidence>
<dbReference type="Proteomes" id="UP000290287">
    <property type="component" value="Unassembled WGS sequence"/>
</dbReference>
<feature type="modified residue" description="Phosphohistidine" evidence="12">
    <location>
        <position position="49"/>
    </location>
</feature>
<comment type="caution">
    <text evidence="17">The sequence shown here is derived from an EMBL/GenBank/DDBJ whole genome shotgun (WGS) entry which is preliminary data.</text>
</comment>
<evidence type="ECO:0000313" key="18">
    <source>
        <dbReference type="Proteomes" id="UP000290287"/>
    </source>
</evidence>
<feature type="domain" description="HPt" evidence="16">
    <location>
        <begin position="1"/>
        <end position="106"/>
    </location>
</feature>
<dbReference type="InterPro" id="IPR004105">
    <property type="entry name" value="CheA-like_dim"/>
</dbReference>
<dbReference type="InterPro" id="IPR004358">
    <property type="entry name" value="Sig_transdc_His_kin-like_C"/>
</dbReference>
<dbReference type="InterPro" id="IPR002545">
    <property type="entry name" value="CheW-lke_dom"/>
</dbReference>
<dbReference type="SUPFAM" id="SSF55874">
    <property type="entry name" value="ATPase domain of HSP90 chaperone/DNA topoisomerase II/histidine kinase"/>
    <property type="match status" value="1"/>
</dbReference>
<dbReference type="GO" id="GO:0005524">
    <property type="term" value="F:ATP binding"/>
    <property type="evidence" value="ECO:0007669"/>
    <property type="project" value="UniProtKB-KW"/>
</dbReference>
<gene>
    <name evidence="17" type="ORF">CS022_15355</name>
</gene>
<dbReference type="EMBL" id="PEIB01000020">
    <property type="protein sequence ID" value="RXJ72442.1"/>
    <property type="molecule type" value="Genomic_DNA"/>
</dbReference>
<dbReference type="SUPFAM" id="SSF47226">
    <property type="entry name" value="Histidine-containing phosphotransfer domain, HPT domain"/>
    <property type="match status" value="1"/>
</dbReference>
<dbReference type="SUPFAM" id="SSF47384">
    <property type="entry name" value="Homodimeric domain of signal transducing histidine kinase"/>
    <property type="match status" value="1"/>
</dbReference>
<dbReference type="SMART" id="SM00387">
    <property type="entry name" value="HATPase_c"/>
    <property type="match status" value="1"/>
</dbReference>
<dbReference type="InterPro" id="IPR005467">
    <property type="entry name" value="His_kinase_dom"/>
</dbReference>
<dbReference type="SMART" id="SM00260">
    <property type="entry name" value="CheW"/>
    <property type="match status" value="1"/>
</dbReference>
<dbReference type="EC" id="2.7.13.3" evidence="2"/>
<dbReference type="AlphaFoldDB" id="A0A4Q0YNC0"/>
<evidence type="ECO:0000256" key="2">
    <source>
        <dbReference type="ARBA" id="ARBA00012438"/>
    </source>
</evidence>
<dbReference type="SUPFAM" id="SSF50341">
    <property type="entry name" value="CheW-like"/>
    <property type="match status" value="1"/>
</dbReference>
<dbReference type="Pfam" id="PF02895">
    <property type="entry name" value="H-kinase_dim"/>
    <property type="match status" value="1"/>
</dbReference>
<evidence type="ECO:0000256" key="11">
    <source>
        <dbReference type="ARBA" id="ARBA00035100"/>
    </source>
</evidence>
<dbReference type="SMART" id="SM01231">
    <property type="entry name" value="H-kinase_dim"/>
    <property type="match status" value="1"/>
</dbReference>
<dbReference type="Pfam" id="PF01584">
    <property type="entry name" value="CheW"/>
    <property type="match status" value="1"/>
</dbReference>
<dbReference type="InterPro" id="IPR036097">
    <property type="entry name" value="HisK_dim/P_sf"/>
</dbReference>
<keyword evidence="10" id="KW-0902">Two-component regulatory system</keyword>
<keyword evidence="5 12" id="KW-0597">Phosphoprotein</keyword>
<evidence type="ECO:0000259" key="15">
    <source>
        <dbReference type="PROSITE" id="PS50851"/>
    </source>
</evidence>
<evidence type="ECO:0000256" key="1">
    <source>
        <dbReference type="ARBA" id="ARBA00000085"/>
    </source>
</evidence>
<feature type="domain" description="CheW-like" evidence="15">
    <location>
        <begin position="564"/>
        <end position="698"/>
    </location>
</feature>
<keyword evidence="7" id="KW-0547">Nucleotide-binding</keyword>
<keyword evidence="18" id="KW-1185">Reference proteome</keyword>
<dbReference type="CDD" id="cd00088">
    <property type="entry name" value="HPT"/>
    <property type="match status" value="1"/>
</dbReference>
<dbReference type="InterPro" id="IPR003594">
    <property type="entry name" value="HATPase_dom"/>
</dbReference>
<keyword evidence="8" id="KW-0418">Kinase</keyword>
<evidence type="ECO:0000259" key="14">
    <source>
        <dbReference type="PROSITE" id="PS50109"/>
    </source>
</evidence>
<protein>
    <recommendedName>
        <fullName evidence="3">Chemotaxis protein CheA</fullName>
        <ecNumber evidence="2">2.7.13.3</ecNumber>
    </recommendedName>
</protein>
<dbReference type="PROSITE" id="PS50109">
    <property type="entry name" value="HIS_KIN"/>
    <property type="match status" value="1"/>
</dbReference>
<dbReference type="InterPro" id="IPR036061">
    <property type="entry name" value="CheW-like_dom_sf"/>
</dbReference>
<evidence type="ECO:0000256" key="4">
    <source>
        <dbReference type="ARBA" id="ARBA00022500"/>
    </source>
</evidence>
<dbReference type="PANTHER" id="PTHR43395:SF10">
    <property type="entry name" value="CHEMOTAXIS PROTEIN CHEA"/>
    <property type="match status" value="1"/>
</dbReference>
<dbReference type="Pfam" id="PF01627">
    <property type="entry name" value="Hpt"/>
    <property type="match status" value="1"/>
</dbReference>
<dbReference type="GO" id="GO:0006935">
    <property type="term" value="P:chemotaxis"/>
    <property type="evidence" value="ECO:0007669"/>
    <property type="project" value="UniProtKB-KW"/>
</dbReference>
<dbReference type="Gene3D" id="3.30.565.10">
    <property type="entry name" value="Histidine kinase-like ATPase, C-terminal domain"/>
    <property type="match status" value="1"/>
</dbReference>
<dbReference type="FunFam" id="3.30.565.10:FF:000016">
    <property type="entry name" value="Chemotaxis protein CheA, putative"/>
    <property type="match status" value="1"/>
</dbReference>
<reference evidence="17 18" key="1">
    <citation type="submission" date="2017-10" db="EMBL/GenBank/DDBJ databases">
        <title>Nyctiphanis sp. nov., isolated from the stomach of the euphausiid Nyctiphanes simplex (Hansen, 1911) in the Gulf of California.</title>
        <authorList>
            <person name="Gomez-Gil B."/>
            <person name="Aguilar-Mendez M."/>
            <person name="Lopez-Cortes A."/>
            <person name="Gomez-Gutierrez J."/>
            <person name="Roque A."/>
            <person name="Lang E."/>
            <person name="Gonzalez-Castillo A."/>
        </authorList>
    </citation>
    <scope>NUCLEOTIDE SEQUENCE [LARGE SCALE GENOMIC DNA]</scope>
    <source>
        <strain evidence="17 18">CAIM 600</strain>
    </source>
</reference>
<evidence type="ECO:0000259" key="16">
    <source>
        <dbReference type="PROSITE" id="PS50894"/>
    </source>
</evidence>
<dbReference type="SMART" id="SM00073">
    <property type="entry name" value="HPT"/>
    <property type="match status" value="1"/>
</dbReference>
<dbReference type="CDD" id="cd00731">
    <property type="entry name" value="CheA_reg"/>
    <property type="match status" value="1"/>
</dbReference>
<evidence type="ECO:0000256" key="6">
    <source>
        <dbReference type="ARBA" id="ARBA00022679"/>
    </source>
</evidence>
<dbReference type="InterPro" id="IPR036890">
    <property type="entry name" value="HATPase_C_sf"/>
</dbReference>
<feature type="domain" description="Histidine kinase" evidence="14">
    <location>
        <begin position="308"/>
        <end position="562"/>
    </location>
</feature>
<accession>A0A4Q0YNC0</accession>
<dbReference type="CDD" id="cd16916">
    <property type="entry name" value="HATPase_CheA-like"/>
    <property type="match status" value="1"/>
</dbReference>
<dbReference type="Gene3D" id="1.10.287.560">
    <property type="entry name" value="Histidine kinase CheA-like, homodimeric domain"/>
    <property type="match status" value="1"/>
</dbReference>
<dbReference type="InterPro" id="IPR051315">
    <property type="entry name" value="Bact_Chemotaxis_CheA"/>
</dbReference>
<evidence type="ECO:0000256" key="3">
    <source>
        <dbReference type="ARBA" id="ARBA00021495"/>
    </source>
</evidence>
<keyword evidence="4" id="KW-0145">Chemotaxis</keyword>
<keyword evidence="6" id="KW-0808">Transferase</keyword>